<proteinExistence type="predicted"/>
<dbReference type="EMBL" id="BKCJ010006161">
    <property type="protein sequence ID" value="GEU70678.1"/>
    <property type="molecule type" value="Genomic_DNA"/>
</dbReference>
<dbReference type="AlphaFoldDB" id="A0A6L2M9W9"/>
<protein>
    <submittedName>
        <fullName evidence="1">Phospholipase-like protein</fullName>
    </submittedName>
</protein>
<accession>A0A6L2M9W9</accession>
<gene>
    <name evidence="1" type="ORF">Tci_042656</name>
</gene>
<reference evidence="1" key="1">
    <citation type="journal article" date="2019" name="Sci. Rep.">
        <title>Draft genome of Tanacetum cinerariifolium, the natural source of mosquito coil.</title>
        <authorList>
            <person name="Yamashiro T."/>
            <person name="Shiraishi A."/>
            <person name="Satake H."/>
            <person name="Nakayama K."/>
        </authorList>
    </citation>
    <scope>NUCLEOTIDE SEQUENCE</scope>
</reference>
<organism evidence="1">
    <name type="scientific">Tanacetum cinerariifolium</name>
    <name type="common">Dalmatian daisy</name>
    <name type="synonym">Chrysanthemum cinerariifolium</name>
    <dbReference type="NCBI Taxonomy" id="118510"/>
    <lineage>
        <taxon>Eukaryota</taxon>
        <taxon>Viridiplantae</taxon>
        <taxon>Streptophyta</taxon>
        <taxon>Embryophyta</taxon>
        <taxon>Tracheophyta</taxon>
        <taxon>Spermatophyta</taxon>
        <taxon>Magnoliopsida</taxon>
        <taxon>eudicotyledons</taxon>
        <taxon>Gunneridae</taxon>
        <taxon>Pentapetalae</taxon>
        <taxon>asterids</taxon>
        <taxon>campanulids</taxon>
        <taxon>Asterales</taxon>
        <taxon>Asteraceae</taxon>
        <taxon>Asteroideae</taxon>
        <taxon>Anthemideae</taxon>
        <taxon>Anthemidinae</taxon>
        <taxon>Tanacetum</taxon>
    </lineage>
</organism>
<name>A0A6L2M9W9_TANCI</name>
<comment type="caution">
    <text evidence="1">The sequence shown here is derived from an EMBL/GenBank/DDBJ whole genome shotgun (WGS) entry which is preliminary data.</text>
</comment>
<evidence type="ECO:0000313" key="1">
    <source>
        <dbReference type="EMBL" id="GEU70678.1"/>
    </source>
</evidence>
<sequence>MKIIQILKRSYDVIPTIVLRCFGSIAAGLDNVNPVIRLLIERGISRVLGTTNEAPSSSIGQCKVVNADHEKPNRPISPSASVNVMPRNIFEYLRLANLRNTNILVEMADMTKKAPLGIIKNLLSRSFYDYKWVFNLEIDQLADEYELGIRKKGHMLDKIWEYCKDVHRDITYWWHDHGFKVEEHDEMGIEIKKYDPPYVQVEPSKLRNNH</sequence>